<dbReference type="EMBL" id="NXLQ01000014">
    <property type="protein sequence ID" value="RDU65299.1"/>
    <property type="molecule type" value="Genomic_DNA"/>
</dbReference>
<proteinExistence type="predicted"/>
<gene>
    <name evidence="3" type="ORF">CQA53_06725</name>
</gene>
<protein>
    <submittedName>
        <fullName evidence="3">Uncharacterized protein</fullName>
    </submittedName>
</protein>
<dbReference type="AlphaFoldDB" id="A0A3D8IJA3"/>
<feature type="region of interest" description="Disordered" evidence="1">
    <location>
        <begin position="74"/>
        <end position="102"/>
    </location>
</feature>
<evidence type="ECO:0000256" key="2">
    <source>
        <dbReference type="SAM" id="Phobius"/>
    </source>
</evidence>
<keyword evidence="2" id="KW-0812">Transmembrane</keyword>
<keyword evidence="2" id="KW-1133">Transmembrane helix</keyword>
<sequence>MIIIFKIFFACFVGMAWYHLNGPEQAPIAIILFILILLASFIKPIKFQDPAERDKYRFQIQEARERKRMLAEKQMEEKKHLKKQALAEEEERKQELRKKLKL</sequence>
<name>A0A3D8IJA3_9HELI</name>
<dbReference type="OrthoDB" id="5329716at2"/>
<dbReference type="Proteomes" id="UP000256379">
    <property type="component" value="Unassembled WGS sequence"/>
</dbReference>
<keyword evidence="2" id="KW-0472">Membrane</keyword>
<evidence type="ECO:0000256" key="1">
    <source>
        <dbReference type="SAM" id="MobiDB-lite"/>
    </source>
</evidence>
<feature type="transmembrane region" description="Helical" evidence="2">
    <location>
        <begin position="26"/>
        <end position="45"/>
    </location>
</feature>
<evidence type="ECO:0000313" key="3">
    <source>
        <dbReference type="EMBL" id="RDU65299.1"/>
    </source>
</evidence>
<comment type="caution">
    <text evidence="3">The sequence shown here is derived from an EMBL/GenBank/DDBJ whole genome shotgun (WGS) entry which is preliminary data.</text>
</comment>
<evidence type="ECO:0000313" key="4">
    <source>
        <dbReference type="Proteomes" id="UP000256379"/>
    </source>
</evidence>
<organism evidence="3 4">
    <name type="scientific">Helicobacter didelphidarum</name>
    <dbReference type="NCBI Taxonomy" id="2040648"/>
    <lineage>
        <taxon>Bacteria</taxon>
        <taxon>Pseudomonadati</taxon>
        <taxon>Campylobacterota</taxon>
        <taxon>Epsilonproteobacteria</taxon>
        <taxon>Campylobacterales</taxon>
        <taxon>Helicobacteraceae</taxon>
        <taxon>Helicobacter</taxon>
    </lineage>
</organism>
<reference evidence="3 4" key="1">
    <citation type="submission" date="2018-04" db="EMBL/GenBank/DDBJ databases">
        <title>Novel Campyloabacter and Helicobacter Species and Strains.</title>
        <authorList>
            <person name="Mannion A.J."/>
            <person name="Shen Z."/>
            <person name="Fox J.G."/>
        </authorList>
    </citation>
    <scope>NUCLEOTIDE SEQUENCE [LARGE SCALE GENOMIC DNA]</scope>
    <source>
        <strain evidence="3 4">MIT 17-337</strain>
    </source>
</reference>
<keyword evidence="4" id="KW-1185">Reference proteome</keyword>
<accession>A0A3D8IJA3</accession>